<dbReference type="PANTHER" id="PTHR38776:SF1">
    <property type="entry name" value="MLTA-INTERACTING PROTEIN-RELATED"/>
    <property type="match status" value="1"/>
</dbReference>
<gene>
    <name evidence="8" type="ORF">KZ820_08060</name>
</gene>
<keyword evidence="5" id="KW-0998">Cell outer membrane</keyword>
<evidence type="ECO:0000256" key="6">
    <source>
        <dbReference type="SAM" id="MobiDB-lite"/>
    </source>
</evidence>
<organism evidence="8 9">
    <name type="scientific">Sphingomonas citri</name>
    <dbReference type="NCBI Taxonomy" id="2862499"/>
    <lineage>
        <taxon>Bacteria</taxon>
        <taxon>Pseudomonadati</taxon>
        <taxon>Pseudomonadota</taxon>
        <taxon>Alphaproteobacteria</taxon>
        <taxon>Sphingomonadales</taxon>
        <taxon>Sphingomonadaceae</taxon>
        <taxon>Sphingomonas</taxon>
    </lineage>
</organism>
<dbReference type="Proteomes" id="UP000759103">
    <property type="component" value="Unassembled WGS sequence"/>
</dbReference>
<accession>A0ABS7BMM5</accession>
<feature type="signal peptide" evidence="7">
    <location>
        <begin position="1"/>
        <end position="25"/>
    </location>
</feature>
<feature type="region of interest" description="Disordered" evidence="6">
    <location>
        <begin position="24"/>
        <end position="61"/>
    </location>
</feature>
<dbReference type="EMBL" id="JAHXZN010000001">
    <property type="protein sequence ID" value="MBW6530689.1"/>
    <property type="molecule type" value="Genomic_DNA"/>
</dbReference>
<keyword evidence="3 7" id="KW-0732">Signal</keyword>
<name>A0ABS7BMM5_9SPHN</name>
<evidence type="ECO:0000256" key="7">
    <source>
        <dbReference type="SAM" id="SignalP"/>
    </source>
</evidence>
<comment type="caution">
    <text evidence="8">The sequence shown here is derived from an EMBL/GenBank/DDBJ whole genome shotgun (WGS) entry which is preliminary data.</text>
</comment>
<sequence>MSYRILAGLVLAATVAAVTAPPAVAQQPAGPPDGTAPQQAAPDVLADQPLIRTEPGQEKRREPLRVRVGLGPQLVPGFPGNDALRLTPMISVARARGDTPFGYGAPDDGTTIALIRRGRTEFGPTVELQGRRRTDDIVPGLPAVGRTVELGGYAQTWTDDRWRWHGEVRKGLGGHEGWISQLGVDYVRRDRDAWLVSLGPRVVVTDSRYQRAWFGVSPEAAARTGLAVYSPGGGIQSLGATSRVIYALTPRWGVQAQAVYQRLIDDAARSPVIRRVNSQDQLSAGIALTYTFSIRR</sequence>
<dbReference type="Pfam" id="PF06629">
    <property type="entry name" value="MipA"/>
    <property type="match status" value="1"/>
</dbReference>
<evidence type="ECO:0000256" key="2">
    <source>
        <dbReference type="ARBA" id="ARBA00005722"/>
    </source>
</evidence>
<evidence type="ECO:0000256" key="5">
    <source>
        <dbReference type="ARBA" id="ARBA00023237"/>
    </source>
</evidence>
<keyword evidence="9" id="KW-1185">Reference proteome</keyword>
<evidence type="ECO:0000313" key="9">
    <source>
        <dbReference type="Proteomes" id="UP000759103"/>
    </source>
</evidence>
<evidence type="ECO:0000256" key="4">
    <source>
        <dbReference type="ARBA" id="ARBA00023136"/>
    </source>
</evidence>
<evidence type="ECO:0000313" key="8">
    <source>
        <dbReference type="EMBL" id="MBW6530689.1"/>
    </source>
</evidence>
<dbReference type="InterPro" id="IPR010583">
    <property type="entry name" value="MipA"/>
</dbReference>
<dbReference type="RefSeq" id="WP_219748000.1">
    <property type="nucleotide sequence ID" value="NZ_JAHXZN010000001.1"/>
</dbReference>
<proteinExistence type="inferred from homology"/>
<protein>
    <submittedName>
        <fullName evidence="8">MipA/OmpV family protein</fullName>
    </submittedName>
</protein>
<comment type="similarity">
    <text evidence="2">Belongs to the MipA/OmpV family.</text>
</comment>
<feature type="chain" id="PRO_5046347724" evidence="7">
    <location>
        <begin position="26"/>
        <end position="296"/>
    </location>
</feature>
<reference evidence="8 9" key="1">
    <citation type="submission" date="2021-07" db="EMBL/GenBank/DDBJ databases">
        <title>Sphingomonas sp.</title>
        <authorList>
            <person name="Feng G."/>
            <person name="Li J."/>
            <person name="Pan M."/>
        </authorList>
    </citation>
    <scope>NUCLEOTIDE SEQUENCE [LARGE SCALE GENOMIC DNA]</scope>
    <source>
        <strain evidence="8 9">RRHST34</strain>
    </source>
</reference>
<dbReference type="PANTHER" id="PTHR38776">
    <property type="entry name" value="MLTA-INTERACTING PROTEIN-RELATED"/>
    <property type="match status" value="1"/>
</dbReference>
<evidence type="ECO:0000256" key="1">
    <source>
        <dbReference type="ARBA" id="ARBA00004442"/>
    </source>
</evidence>
<comment type="subcellular location">
    <subcellularLocation>
        <location evidence="1">Cell outer membrane</location>
    </subcellularLocation>
</comment>
<keyword evidence="4" id="KW-0472">Membrane</keyword>
<evidence type="ECO:0000256" key="3">
    <source>
        <dbReference type="ARBA" id="ARBA00022729"/>
    </source>
</evidence>